<accession>A0A9E7HW12</accession>
<dbReference type="EMBL" id="CP097510">
    <property type="protein sequence ID" value="URE40995.1"/>
    <property type="molecule type" value="Genomic_DNA"/>
</dbReference>
<dbReference type="AlphaFoldDB" id="A0A9E7HW12"/>
<proteinExistence type="predicted"/>
<gene>
    <name evidence="1" type="ORF">MUK42_18341</name>
</gene>
<name>A0A9E7HW12_9LILI</name>
<evidence type="ECO:0000313" key="2">
    <source>
        <dbReference type="Proteomes" id="UP001055439"/>
    </source>
</evidence>
<sequence>MLVAASLLVDPPSEFLGVLSWEFLEIHWCREGILTSETREKFLDPRCGEWFGCSPWDAPCCRYQKRICLSTPIPSLLLPTSVPGRNLGGFGTSEAAWMISIQEKISKAPAESPSSAGLPAIGDLYVLQEGS</sequence>
<evidence type="ECO:0000313" key="1">
    <source>
        <dbReference type="EMBL" id="URE40995.1"/>
    </source>
</evidence>
<dbReference type="Proteomes" id="UP001055439">
    <property type="component" value="Chromosome 8"/>
</dbReference>
<reference evidence="1" key="1">
    <citation type="submission" date="2022-05" db="EMBL/GenBank/DDBJ databases">
        <title>The Musa troglodytarum L. genome provides insights into the mechanism of non-climacteric behaviour and enrichment of carotenoids.</title>
        <authorList>
            <person name="Wang J."/>
        </authorList>
    </citation>
    <scope>NUCLEOTIDE SEQUENCE</scope>
    <source>
        <tissue evidence="1">Leaf</tissue>
    </source>
</reference>
<keyword evidence="2" id="KW-1185">Reference proteome</keyword>
<organism evidence="1 2">
    <name type="scientific">Musa troglodytarum</name>
    <name type="common">fe'i banana</name>
    <dbReference type="NCBI Taxonomy" id="320322"/>
    <lineage>
        <taxon>Eukaryota</taxon>
        <taxon>Viridiplantae</taxon>
        <taxon>Streptophyta</taxon>
        <taxon>Embryophyta</taxon>
        <taxon>Tracheophyta</taxon>
        <taxon>Spermatophyta</taxon>
        <taxon>Magnoliopsida</taxon>
        <taxon>Liliopsida</taxon>
        <taxon>Zingiberales</taxon>
        <taxon>Musaceae</taxon>
        <taxon>Musa</taxon>
    </lineage>
</organism>
<protein>
    <submittedName>
        <fullName evidence="1">Uncharacterized protein</fullName>
    </submittedName>
</protein>